<keyword evidence="2" id="KW-1185">Reference proteome</keyword>
<dbReference type="InterPro" id="IPR003489">
    <property type="entry name" value="RHF/RaiA"/>
</dbReference>
<dbReference type="Pfam" id="PF02482">
    <property type="entry name" value="Ribosomal_S30AE"/>
    <property type="match status" value="1"/>
</dbReference>
<dbReference type="EMBL" id="QQWG01000002">
    <property type="protein sequence ID" value="RRG24142.1"/>
    <property type="molecule type" value="Genomic_DNA"/>
</dbReference>
<dbReference type="Proteomes" id="UP000285794">
    <property type="component" value="Unassembled WGS sequence"/>
</dbReference>
<dbReference type="SUPFAM" id="SSF69754">
    <property type="entry name" value="Ribosome binding protein Y (YfiA homologue)"/>
    <property type="match status" value="1"/>
</dbReference>
<dbReference type="NCBIfam" id="TIGR00741">
    <property type="entry name" value="yfiA"/>
    <property type="match status" value="1"/>
</dbReference>
<comment type="caution">
    <text evidence="1">The sequence shown here is derived from an EMBL/GenBank/DDBJ whole genome shotgun (WGS) entry which is preliminary data.</text>
</comment>
<protein>
    <submittedName>
        <fullName evidence="1">Ribosome-associated translation inhibitor RaiA</fullName>
    </submittedName>
</protein>
<dbReference type="Gene3D" id="3.30.160.100">
    <property type="entry name" value="Ribosome hibernation promotion factor-like"/>
    <property type="match status" value="1"/>
</dbReference>
<gene>
    <name evidence="1" type="primary">raiA</name>
    <name evidence="1" type="ORF">DWB61_03225</name>
</gene>
<dbReference type="AlphaFoldDB" id="A0A425Y777"/>
<organism evidence="1 2">
    <name type="scientific">Ancylomarina euxinus</name>
    <dbReference type="NCBI Taxonomy" id="2283627"/>
    <lineage>
        <taxon>Bacteria</taxon>
        <taxon>Pseudomonadati</taxon>
        <taxon>Bacteroidota</taxon>
        <taxon>Bacteroidia</taxon>
        <taxon>Marinilabiliales</taxon>
        <taxon>Marinifilaceae</taxon>
        <taxon>Ancylomarina</taxon>
    </lineage>
</organism>
<sequence length="95" mass="10727">MNMKMQSVGFKADKKLEAFINQKLSKLNKFDNNISDYIVTLNIENSDPKANKVVEVKVNVPGNELFARKQSNSFEAAAELVADALRIQILKNKEK</sequence>
<evidence type="ECO:0000313" key="2">
    <source>
        <dbReference type="Proteomes" id="UP000285794"/>
    </source>
</evidence>
<proteinExistence type="predicted"/>
<reference evidence="1 2" key="1">
    <citation type="submission" date="2018-07" db="EMBL/GenBank/DDBJ databases">
        <title>Draft genome sequence of Ancylomarina sp. M1P.</title>
        <authorList>
            <person name="Yadav S."/>
            <person name="Villanueva L."/>
            <person name="Damste J.S.S."/>
        </authorList>
    </citation>
    <scope>NUCLEOTIDE SEQUENCE [LARGE SCALE GENOMIC DNA]</scope>
    <source>
        <strain evidence="1 2">M1P</strain>
    </source>
</reference>
<name>A0A425Y777_9BACT</name>
<dbReference type="InterPro" id="IPR036567">
    <property type="entry name" value="RHF-like"/>
</dbReference>
<accession>A0A425Y777</accession>
<evidence type="ECO:0000313" key="1">
    <source>
        <dbReference type="EMBL" id="RRG24142.1"/>
    </source>
</evidence>